<dbReference type="Pfam" id="PF06103">
    <property type="entry name" value="DUF948"/>
    <property type="match status" value="1"/>
</dbReference>
<evidence type="ECO:0000313" key="2">
    <source>
        <dbReference type="EMBL" id="MFC5603457.1"/>
    </source>
</evidence>
<evidence type="ECO:0000256" key="1">
    <source>
        <dbReference type="SAM" id="Phobius"/>
    </source>
</evidence>
<keyword evidence="1" id="KW-0812">Transmembrane</keyword>
<accession>A0ABW0TXJ5</accession>
<reference evidence="3" key="1">
    <citation type="journal article" date="2019" name="Int. J. Syst. Evol. Microbiol.">
        <title>The Global Catalogue of Microorganisms (GCM) 10K type strain sequencing project: providing services to taxonomists for standard genome sequencing and annotation.</title>
        <authorList>
            <consortium name="The Broad Institute Genomics Platform"/>
            <consortium name="The Broad Institute Genome Sequencing Center for Infectious Disease"/>
            <person name="Wu L."/>
            <person name="Ma J."/>
        </authorList>
    </citation>
    <scope>NUCLEOTIDE SEQUENCE [LARGE SCALE GENOMIC DNA]</scope>
    <source>
        <strain evidence="3">KACC 11299</strain>
    </source>
</reference>
<keyword evidence="1" id="KW-1133">Transmembrane helix</keyword>
<protein>
    <submittedName>
        <fullName evidence="2">DUF948 domain-containing protein</fullName>
    </submittedName>
</protein>
<dbReference type="RefSeq" id="WP_381443943.1">
    <property type="nucleotide sequence ID" value="NZ_JBHSNP010000011.1"/>
</dbReference>
<comment type="caution">
    <text evidence="2">The sequence shown here is derived from an EMBL/GenBank/DDBJ whole genome shotgun (WGS) entry which is preliminary data.</text>
</comment>
<organism evidence="2 3">
    <name type="scientific">Sporosarcina koreensis</name>
    <dbReference type="NCBI Taxonomy" id="334735"/>
    <lineage>
        <taxon>Bacteria</taxon>
        <taxon>Bacillati</taxon>
        <taxon>Bacillota</taxon>
        <taxon>Bacilli</taxon>
        <taxon>Bacillales</taxon>
        <taxon>Caryophanaceae</taxon>
        <taxon>Sporosarcina</taxon>
    </lineage>
</organism>
<keyword evidence="3" id="KW-1185">Reference proteome</keyword>
<feature type="transmembrane region" description="Helical" evidence="1">
    <location>
        <begin position="6"/>
        <end position="26"/>
    </location>
</feature>
<dbReference type="EMBL" id="JBHSNP010000011">
    <property type="protein sequence ID" value="MFC5603457.1"/>
    <property type="molecule type" value="Genomic_DNA"/>
</dbReference>
<gene>
    <name evidence="2" type="ORF">ACFPTP_09485</name>
</gene>
<proteinExistence type="predicted"/>
<keyword evidence="1" id="KW-0472">Membrane</keyword>
<dbReference type="InterPro" id="IPR009293">
    <property type="entry name" value="UPF0478"/>
</dbReference>
<sequence length="140" mass="14947">MLVQIGVFIMAVSFAIFAAALSKLLLRASTSIEAIQFAAGKMETKLDGTLQVLEGTLDEASGTISDMEVKLNALDSVFFSAEKLGDAANAMGKEMENLTKDYSNSVGTPGVKPFILMIQGAEFAKSLLKSWKRGQAFSSK</sequence>
<dbReference type="Proteomes" id="UP001596071">
    <property type="component" value="Unassembled WGS sequence"/>
</dbReference>
<name>A0ABW0TXJ5_9BACL</name>
<evidence type="ECO:0000313" key="3">
    <source>
        <dbReference type="Proteomes" id="UP001596071"/>
    </source>
</evidence>